<dbReference type="InterPro" id="IPR011761">
    <property type="entry name" value="ATP-grasp"/>
</dbReference>
<evidence type="ECO:0000256" key="7">
    <source>
        <dbReference type="SAM" id="Coils"/>
    </source>
</evidence>
<dbReference type="Pfam" id="PF25596">
    <property type="entry name" value="CPSase_L_D1"/>
    <property type="match status" value="2"/>
</dbReference>
<dbReference type="PANTHER" id="PTHR11405:SF5">
    <property type="entry name" value="CAD PROTEIN"/>
    <property type="match status" value="1"/>
</dbReference>
<dbReference type="PROSITE" id="PS00867">
    <property type="entry name" value="CPSASE_2"/>
    <property type="match status" value="1"/>
</dbReference>
<evidence type="ECO:0000256" key="3">
    <source>
        <dbReference type="ARBA" id="ARBA00022840"/>
    </source>
</evidence>
<dbReference type="PROSITE" id="PS50975">
    <property type="entry name" value="ATP_GRASP"/>
    <property type="match status" value="1"/>
</dbReference>
<evidence type="ECO:0000256" key="6">
    <source>
        <dbReference type="PROSITE-ProRule" id="PRU00409"/>
    </source>
</evidence>
<comment type="catalytic activity">
    <reaction evidence="5">
        <text>hydrogencarbonate + NH4(+) + 2 ATP = carbamoyl phosphate + 2 ADP + phosphate + 2 H(+)</text>
        <dbReference type="Rhea" id="RHEA:18029"/>
        <dbReference type="ChEBI" id="CHEBI:15378"/>
        <dbReference type="ChEBI" id="CHEBI:17544"/>
        <dbReference type="ChEBI" id="CHEBI:28938"/>
        <dbReference type="ChEBI" id="CHEBI:30616"/>
        <dbReference type="ChEBI" id="CHEBI:43474"/>
        <dbReference type="ChEBI" id="CHEBI:58228"/>
        <dbReference type="ChEBI" id="CHEBI:456216"/>
        <dbReference type="EC" id="6.3.4.16"/>
    </reaction>
</comment>
<evidence type="ECO:0000256" key="4">
    <source>
        <dbReference type="ARBA" id="ARBA00044063"/>
    </source>
</evidence>
<keyword evidence="10" id="KW-1185">Reference proteome</keyword>
<feature type="coiled-coil region" evidence="7">
    <location>
        <begin position="729"/>
        <end position="779"/>
    </location>
</feature>
<reference evidence="9" key="1">
    <citation type="submission" date="2023-10" db="EMBL/GenBank/DDBJ databases">
        <authorList>
            <person name="Chen Y."/>
            <person name="Shah S."/>
            <person name="Dougan E. K."/>
            <person name="Thang M."/>
            <person name="Chan C."/>
        </authorList>
    </citation>
    <scope>NUCLEOTIDE SEQUENCE [LARGE SCALE GENOMIC DNA]</scope>
</reference>
<keyword evidence="2 6" id="KW-0547">Nucleotide-binding</keyword>
<dbReference type="SMART" id="SM01096">
    <property type="entry name" value="CPSase_L_D3"/>
    <property type="match status" value="1"/>
</dbReference>
<dbReference type="InterPro" id="IPR005480">
    <property type="entry name" value="CPSase_lsu_oligo"/>
</dbReference>
<dbReference type="InterPro" id="IPR058047">
    <property type="entry name" value="CPSase_preATP-grasp"/>
</dbReference>
<dbReference type="Pfam" id="PF02787">
    <property type="entry name" value="CPSase_L_D3"/>
    <property type="match status" value="1"/>
</dbReference>
<proteinExistence type="predicted"/>
<dbReference type="PRINTS" id="PR00098">
    <property type="entry name" value="CPSASE"/>
</dbReference>
<dbReference type="Gene3D" id="3.30.470.20">
    <property type="entry name" value="ATP-grasp fold, B domain"/>
    <property type="match status" value="1"/>
</dbReference>
<dbReference type="Gene3D" id="3.40.50.20">
    <property type="match status" value="2"/>
</dbReference>
<dbReference type="EC" id="6.3.4.16" evidence="4"/>
<protein>
    <recommendedName>
        <fullName evidence="4">carbamoyl-phosphate synthase (ammonia)</fullName>
        <ecNumber evidence="4">6.3.4.16</ecNumber>
    </recommendedName>
</protein>
<evidence type="ECO:0000313" key="9">
    <source>
        <dbReference type="EMBL" id="CAK0831589.1"/>
    </source>
</evidence>
<dbReference type="SUPFAM" id="SSF56059">
    <property type="entry name" value="Glutathione synthetase ATP-binding domain-like"/>
    <property type="match status" value="1"/>
</dbReference>
<evidence type="ECO:0000256" key="2">
    <source>
        <dbReference type="ARBA" id="ARBA00022741"/>
    </source>
</evidence>
<comment type="caution">
    <text evidence="9">The sequence shown here is derived from an EMBL/GenBank/DDBJ whole genome shotgun (WGS) entry which is preliminary data.</text>
</comment>
<dbReference type="InterPro" id="IPR005479">
    <property type="entry name" value="CPAse_ATP-bd"/>
</dbReference>
<dbReference type="InterPro" id="IPR036897">
    <property type="entry name" value="CarbamoylP_synth_lsu_oligo_sf"/>
</dbReference>
<evidence type="ECO:0000256" key="5">
    <source>
        <dbReference type="ARBA" id="ARBA00047359"/>
    </source>
</evidence>
<name>A0ABN9SIN4_9DINO</name>
<dbReference type="SUPFAM" id="SSF48108">
    <property type="entry name" value="Carbamoyl phosphate synthetase, large subunit connection domain"/>
    <property type="match status" value="1"/>
</dbReference>
<dbReference type="EMBL" id="CAUYUJ010011336">
    <property type="protein sequence ID" value="CAK0831589.1"/>
    <property type="molecule type" value="Genomic_DNA"/>
</dbReference>
<dbReference type="InterPro" id="IPR016185">
    <property type="entry name" value="PreATP-grasp_dom_sf"/>
</dbReference>
<accession>A0ABN9SIN4</accession>
<keyword evidence="3 6" id="KW-0067">ATP-binding</keyword>
<dbReference type="PANTHER" id="PTHR11405">
    <property type="entry name" value="CARBAMOYLTRANSFERASE FAMILY MEMBER"/>
    <property type="match status" value="1"/>
</dbReference>
<dbReference type="InterPro" id="IPR005483">
    <property type="entry name" value="CPSase_dom"/>
</dbReference>
<keyword evidence="1" id="KW-0436">Ligase</keyword>
<gene>
    <name evidence="9" type="ORF">PCOR1329_LOCUS29882</name>
</gene>
<organism evidence="9 10">
    <name type="scientific">Prorocentrum cordatum</name>
    <dbReference type="NCBI Taxonomy" id="2364126"/>
    <lineage>
        <taxon>Eukaryota</taxon>
        <taxon>Sar</taxon>
        <taxon>Alveolata</taxon>
        <taxon>Dinophyceae</taxon>
        <taxon>Prorocentrales</taxon>
        <taxon>Prorocentraceae</taxon>
        <taxon>Prorocentrum</taxon>
    </lineage>
</organism>
<evidence type="ECO:0000313" key="10">
    <source>
        <dbReference type="Proteomes" id="UP001189429"/>
    </source>
</evidence>
<dbReference type="Gene3D" id="1.10.1030.10">
    <property type="entry name" value="Carbamoyl-phosphate synthetase, large subunit oligomerisation domain"/>
    <property type="match status" value="1"/>
</dbReference>
<evidence type="ECO:0000256" key="1">
    <source>
        <dbReference type="ARBA" id="ARBA00022598"/>
    </source>
</evidence>
<feature type="domain" description="ATP-grasp" evidence="8">
    <location>
        <begin position="115"/>
        <end position="307"/>
    </location>
</feature>
<dbReference type="SUPFAM" id="SSF52440">
    <property type="entry name" value="PreATP-grasp domain"/>
    <property type="match status" value="2"/>
</dbReference>
<sequence length="1483" mass="159443">MMESVCLGDYSGSQTTKAARGSGVFFIVINSNIATAQTSLRHADRVYFLPVTVEFVTQVIKRERSDGILCSCGGQAALNCGVRLEEVGVLSKCDVKVPGAPMQAVIATEGRELFAKAVDHCGYKLAGSACCTTAGEAAEAAANIGYPVLVRAASALEDLGSGFAADEGELRRLVQVALVNNPQVIVDKSLKGWEELEYEAVRDANDNCIAVCNLENFDRVGIHTSDSIVIAPSQTLTNAEYFRLRECALKVVRHLGVVGECNIRYAMDPRSHEFRVIEVNARVFRSSALALKAIGYPLACVAAKLALGGDLVYLRNSVTRCTAACFEPSFVYVVAKVPRWDLRKFPTVDLEGGSCMESVEEVMSIGRTLEEIIHKALRMVDEACKGLDSERFDLELAHRGEEGIAYSVMAELRRPTPTQAWTIAKAFELGLDVEKIYGLTRIDSWFLAKLLHVHTVKHALQSVDFSGLAANPQLLREAERRGFVDRQIAPLLRFQEGVGAYDKRECNGGPVHDRHVRALRKSAGVVPAATQTDFLAAEFPAHTDYLYLAYNGTESDVDMAGLCPRKDAESEHADVPIMVIGCGSYRIGSNVELDWCSVNCVKTLRGLGKLPRGGHELDAVDKDGVMLNYAIAEHVENVGVRSGDASLLLLLAQKFLVETQRRVKQIGQKLSRELKIEDRVQAEAVTEAKADAEFKAAEAAGAQTALEADAESEVEAEADAGAEFKAAIEAEAQASVKKAAEAAARAQAEADADAAVGAAAEAEATVDAEFEAAAAAEAQVALEAEATAEAEADAAVNAEAEPKGDEGLMAAAAAEVQPEAEEDAKTDAEVKAAAEAEPETLQFEELVEDRPEALGIPGRAVQGDLEKAPFRFPGQLNANTVRPCINATSQVMPTASDYAYEPELVGGVVKHVLIGVLPDMERTLQNFPNVTALGGSYLGAASLEVGGLQEMAHSVVTQASPITAKRVRYTFRLNGMQRCARSPCNLGDPEEAPEAFSGMRGAAGRTATMPSVVSRPLRAATATVRIAEEHRRGHGLVTALRLKAKVMGYGSRKLRQRAPEYHALADEDNNGNSCGDACVYTMALGENFQATSGYVHCIDAQGQGSLYRRNFSKSTPVFTRRAVSLIKSESRGSMASVMSTVNLGPHRNPRGQEKLRFNATSPATATPKQVMSNASDYDPVPETIGKVVGSAFTWVPLDMERMLQASPSSATSVAPLLNTKRLEVETLVEVPLPAVQEVVQVLTGMHHPRRHHAGVEQIVVIHASRESAMIVHDQRRPQKGRIQKCGVEQVAVVAAPVSQGEMIQVPPVTQPTKERPVHVDVIQGVLVEQRLEEAAPAPRASSPGDGRDKLGSEAFGTVMAHLAAPRGPVGAFSERRMAAGKTVERFNALDGMQRGARPPFMDYGSRGAATAGMEPYALVDEERNGNLYDNMRAHTTALEENSQARSQCEYHMGAGGRLYKGRLRAMPRCAVAAAGHIRRAVRV</sequence>
<evidence type="ECO:0000259" key="8">
    <source>
        <dbReference type="PROSITE" id="PS50975"/>
    </source>
</evidence>
<keyword evidence="7" id="KW-0175">Coiled coil</keyword>
<dbReference type="Pfam" id="PF02786">
    <property type="entry name" value="CPSase_L_D2"/>
    <property type="match status" value="1"/>
</dbReference>
<dbReference type="Proteomes" id="UP001189429">
    <property type="component" value="Unassembled WGS sequence"/>
</dbReference>